<feature type="transmembrane region" description="Helical" evidence="10">
    <location>
        <begin position="192"/>
        <end position="209"/>
    </location>
</feature>
<keyword evidence="3 10" id="KW-0812">Transmembrane</keyword>
<feature type="transmembrane region" description="Helical" evidence="10">
    <location>
        <begin position="148"/>
        <end position="171"/>
    </location>
</feature>
<reference evidence="12 13" key="1">
    <citation type="submission" date="2022-04" db="EMBL/GenBank/DDBJ databases">
        <title>Human microbiome associated bacterial genomes.</title>
        <authorList>
            <person name="Sandstrom S."/>
            <person name="Salamzade R."/>
            <person name="Kalan L.R."/>
        </authorList>
    </citation>
    <scope>NUCLEOTIDE SEQUENCE [LARGE SCALE GENOMIC DNA]</scope>
    <source>
        <strain evidence="13">p3-SID767</strain>
    </source>
</reference>
<keyword evidence="4" id="KW-0874">Quinone</keyword>
<evidence type="ECO:0000256" key="7">
    <source>
        <dbReference type="ARBA" id="ARBA00023136"/>
    </source>
</evidence>
<evidence type="ECO:0000256" key="5">
    <source>
        <dbReference type="ARBA" id="ARBA00022989"/>
    </source>
</evidence>
<evidence type="ECO:0000256" key="10">
    <source>
        <dbReference type="SAM" id="Phobius"/>
    </source>
</evidence>
<keyword evidence="9" id="KW-0676">Redox-active center</keyword>
<feature type="domain" description="Vitamin K epoxide reductase" evidence="11">
    <location>
        <begin position="32"/>
        <end position="173"/>
    </location>
</feature>
<keyword evidence="7 10" id="KW-0472">Membrane</keyword>
<proteinExistence type="inferred from homology"/>
<keyword evidence="5 10" id="KW-1133">Transmembrane helix</keyword>
<dbReference type="CDD" id="cd12922">
    <property type="entry name" value="VKOR_5"/>
    <property type="match status" value="1"/>
</dbReference>
<dbReference type="Proteomes" id="UP001205046">
    <property type="component" value="Unassembled WGS sequence"/>
</dbReference>
<feature type="transmembrane region" description="Helical" evidence="10">
    <location>
        <begin position="121"/>
        <end position="142"/>
    </location>
</feature>
<dbReference type="InterPro" id="IPR012932">
    <property type="entry name" value="VKOR"/>
</dbReference>
<organism evidence="12 13">
    <name type="scientific">Nesterenkonia massiliensis</name>
    <dbReference type="NCBI Taxonomy" id="1232429"/>
    <lineage>
        <taxon>Bacteria</taxon>
        <taxon>Bacillati</taxon>
        <taxon>Actinomycetota</taxon>
        <taxon>Actinomycetes</taxon>
        <taxon>Micrococcales</taxon>
        <taxon>Micrococcaceae</taxon>
        <taxon>Nesterenkonia</taxon>
    </lineage>
</organism>
<dbReference type="InterPro" id="IPR041714">
    <property type="entry name" value="VKOR_Actinobacteria"/>
</dbReference>
<protein>
    <submittedName>
        <fullName evidence="12">Vitamin K epoxide reductase family protein</fullName>
    </submittedName>
</protein>
<evidence type="ECO:0000256" key="9">
    <source>
        <dbReference type="ARBA" id="ARBA00023284"/>
    </source>
</evidence>
<keyword evidence="8" id="KW-1015">Disulfide bond</keyword>
<comment type="similarity">
    <text evidence="2">Belongs to the VKOR family.</text>
</comment>
<feature type="transmembrane region" description="Helical" evidence="10">
    <location>
        <begin position="35"/>
        <end position="54"/>
    </location>
</feature>
<dbReference type="RefSeq" id="WP_260073767.1">
    <property type="nucleotide sequence ID" value="NZ_JALXMO010000049.1"/>
</dbReference>
<dbReference type="InterPro" id="IPR038354">
    <property type="entry name" value="VKOR_sf"/>
</dbReference>
<comment type="subcellular location">
    <subcellularLocation>
        <location evidence="1">Membrane</location>
        <topology evidence="1">Multi-pass membrane protein</topology>
    </subcellularLocation>
</comment>
<name>A0ABT2HTB2_9MICC</name>
<evidence type="ECO:0000256" key="6">
    <source>
        <dbReference type="ARBA" id="ARBA00023002"/>
    </source>
</evidence>
<dbReference type="EMBL" id="JALXMO010000049">
    <property type="protein sequence ID" value="MCT1607920.1"/>
    <property type="molecule type" value="Genomic_DNA"/>
</dbReference>
<keyword evidence="6" id="KW-0560">Oxidoreductase</keyword>
<dbReference type="Pfam" id="PF07884">
    <property type="entry name" value="VKOR"/>
    <property type="match status" value="1"/>
</dbReference>
<evidence type="ECO:0000313" key="12">
    <source>
        <dbReference type="EMBL" id="MCT1607920.1"/>
    </source>
</evidence>
<dbReference type="SMART" id="SM00756">
    <property type="entry name" value="VKc"/>
    <property type="match status" value="1"/>
</dbReference>
<accession>A0ABT2HTB2</accession>
<evidence type="ECO:0000256" key="2">
    <source>
        <dbReference type="ARBA" id="ARBA00006214"/>
    </source>
</evidence>
<dbReference type="Gene3D" id="1.20.1440.130">
    <property type="entry name" value="VKOR domain"/>
    <property type="match status" value="1"/>
</dbReference>
<evidence type="ECO:0000256" key="3">
    <source>
        <dbReference type="ARBA" id="ARBA00022692"/>
    </source>
</evidence>
<comment type="caution">
    <text evidence="12">The sequence shown here is derived from an EMBL/GenBank/DDBJ whole genome shotgun (WGS) entry which is preliminary data.</text>
</comment>
<gene>
    <name evidence="12" type="ORF">M3B43_11455</name>
</gene>
<evidence type="ECO:0000256" key="8">
    <source>
        <dbReference type="ARBA" id="ARBA00023157"/>
    </source>
</evidence>
<evidence type="ECO:0000313" key="13">
    <source>
        <dbReference type="Proteomes" id="UP001205046"/>
    </source>
</evidence>
<sequence length="218" mass="23710">MSSQLSAPSDQALEYDDAPVAAADSGRVALGRRTIGLWLLITGLVGAVASFLLLHERVQLWQDPNHTTACDINPWVSCGQVMGSWQASTFGFPNIFIGVVGFPVLVAVAVSILAAARFPRWYWLGLQAGAIFAFGFCIWLWANAVYVIGVLCPYCMVVWAAVIPFFVATTARNIIHGVIPASAGVKRIASEWWWVAVVVIYLLVLASILERFSYAFTG</sequence>
<evidence type="ECO:0000259" key="11">
    <source>
        <dbReference type="SMART" id="SM00756"/>
    </source>
</evidence>
<evidence type="ECO:0000256" key="4">
    <source>
        <dbReference type="ARBA" id="ARBA00022719"/>
    </source>
</evidence>
<evidence type="ECO:0000256" key="1">
    <source>
        <dbReference type="ARBA" id="ARBA00004141"/>
    </source>
</evidence>
<keyword evidence="13" id="KW-1185">Reference proteome</keyword>
<feature type="transmembrane region" description="Helical" evidence="10">
    <location>
        <begin position="95"/>
        <end position="114"/>
    </location>
</feature>